<dbReference type="OrthoDB" id="9800613at2"/>
<dbReference type="Gene3D" id="2.40.30.170">
    <property type="match status" value="1"/>
</dbReference>
<dbReference type="PANTHER" id="PTHR30158:SF3">
    <property type="entry name" value="MULTIDRUG EFFLUX PUMP SUBUNIT ACRA-RELATED"/>
    <property type="match status" value="1"/>
</dbReference>
<dbReference type="InterPro" id="IPR058627">
    <property type="entry name" value="MdtA-like_C"/>
</dbReference>
<dbReference type="InterPro" id="IPR058625">
    <property type="entry name" value="MdtA-like_BSH"/>
</dbReference>
<feature type="chain" id="PRO_5017019761" evidence="4">
    <location>
        <begin position="22"/>
        <end position="451"/>
    </location>
</feature>
<accession>A0A371YSB4</accession>
<feature type="domain" description="Multidrug resistance protein MdtA-like C-terminal permuted SH3" evidence="8">
    <location>
        <begin position="338"/>
        <end position="399"/>
    </location>
</feature>
<evidence type="ECO:0000313" key="12">
    <source>
        <dbReference type="Proteomes" id="UP001595455"/>
    </source>
</evidence>
<evidence type="ECO:0000259" key="7">
    <source>
        <dbReference type="Pfam" id="PF25944"/>
    </source>
</evidence>
<dbReference type="EMBL" id="JBHRSF010000008">
    <property type="protein sequence ID" value="MFC2994767.1"/>
    <property type="molecule type" value="Genomic_DNA"/>
</dbReference>
<protein>
    <submittedName>
        <fullName evidence="10">Efflux RND transporter periplasmic adaptor subunit</fullName>
    </submittedName>
</protein>
<comment type="caution">
    <text evidence="10">The sequence shown here is derived from an EMBL/GenBank/DDBJ whole genome shotgun (WGS) entry which is preliminary data.</text>
</comment>
<evidence type="ECO:0000313" key="10">
    <source>
        <dbReference type="EMBL" id="RFC84368.1"/>
    </source>
</evidence>
<evidence type="ECO:0000313" key="11">
    <source>
        <dbReference type="Proteomes" id="UP000240957"/>
    </source>
</evidence>
<feature type="region of interest" description="Disordered" evidence="3">
    <location>
        <begin position="410"/>
        <end position="451"/>
    </location>
</feature>
<evidence type="ECO:0000313" key="9">
    <source>
        <dbReference type="EMBL" id="MFC2994767.1"/>
    </source>
</evidence>
<evidence type="ECO:0000259" key="6">
    <source>
        <dbReference type="Pfam" id="PF25917"/>
    </source>
</evidence>
<dbReference type="InterPro" id="IPR006143">
    <property type="entry name" value="RND_pump_MFP"/>
</dbReference>
<dbReference type="Pfam" id="PF25944">
    <property type="entry name" value="Beta-barrel_RND"/>
    <property type="match status" value="1"/>
</dbReference>
<evidence type="ECO:0000259" key="8">
    <source>
        <dbReference type="Pfam" id="PF25967"/>
    </source>
</evidence>
<dbReference type="GO" id="GO:0022857">
    <property type="term" value="F:transmembrane transporter activity"/>
    <property type="evidence" value="ECO:0007669"/>
    <property type="project" value="InterPro"/>
</dbReference>
<dbReference type="Pfam" id="PF25967">
    <property type="entry name" value="RND-MFP_C"/>
    <property type="match status" value="1"/>
</dbReference>
<feature type="domain" description="Multidrug resistance protein MdtA-like barrel-sandwich hybrid" evidence="6">
    <location>
        <begin position="73"/>
        <end position="242"/>
    </location>
</feature>
<reference evidence="12" key="3">
    <citation type="journal article" date="2019" name="Int. J. Syst. Evol. Microbiol.">
        <title>The Global Catalogue of Microorganisms (GCM) 10K type strain sequencing project: providing services to taxonomists for standard genome sequencing and annotation.</title>
        <authorList>
            <consortium name="The Broad Institute Genomics Platform"/>
            <consortium name="The Broad Institute Genome Sequencing Center for Infectious Disease"/>
            <person name="Wu L."/>
            <person name="Ma J."/>
        </authorList>
    </citation>
    <scope>NUCLEOTIDE SEQUENCE [LARGE SCALE GENOMIC DNA]</scope>
    <source>
        <strain evidence="12">KCTC 62575</strain>
    </source>
</reference>
<dbReference type="Proteomes" id="UP001595455">
    <property type="component" value="Unassembled WGS sequence"/>
</dbReference>
<dbReference type="PANTHER" id="PTHR30158">
    <property type="entry name" value="ACRA/E-RELATED COMPONENT OF DRUG EFFLUX TRANSPORTER"/>
    <property type="match status" value="1"/>
</dbReference>
<dbReference type="Pfam" id="PF25917">
    <property type="entry name" value="BSH_RND"/>
    <property type="match status" value="1"/>
</dbReference>
<name>A0A371YSB4_9GAMM</name>
<dbReference type="Pfam" id="PF25876">
    <property type="entry name" value="HH_MFP_RND"/>
    <property type="match status" value="1"/>
</dbReference>
<dbReference type="InterPro" id="IPR058626">
    <property type="entry name" value="MdtA-like_b-barrel"/>
</dbReference>
<evidence type="ECO:0000256" key="1">
    <source>
        <dbReference type="ARBA" id="ARBA00004519"/>
    </source>
</evidence>
<sequence>MMSAKLWAPALTACALATSLALVGCSKDPKDAQQGSAAAQKMPPTEVGVIVAQPQSVEQTVELSGRTAAYQISEVRPQASGVILKRLFSEGSFVREGQPLYEIDSRINRASVESARANLTRQQANLGRQEATIARQQANLGVLRVKEGRYRQLVSSNAISKQEYDDAVAQVKLAEADLAASKADFAGTQADINATQAELRSAEVNLGYSTVRSPISGQSGRSSVTAGALVTASQANALVTIQQLDPIYVDINQSSAELLRLRQQLAQGSIDRSNNTKVRLKLEDGSIYPVEGNLAFSDASVNPDTGSVTLRAVFSNPNHLLLPGMFANAQIVQGVIPNAYLIPQAAITRTPTGQAMAMLVNAKGQVESRPVTTSGIQGQNWIVTEGLSTGDKVIVDGIAKVKAEQQVVAKPYQPQAATPQGANPKAGQPKADEKAQPAQQNNTTEQKATSA</sequence>
<dbReference type="InterPro" id="IPR058624">
    <property type="entry name" value="MdtA-like_HH"/>
</dbReference>
<dbReference type="EMBL" id="PYIX02000007">
    <property type="protein sequence ID" value="RFC84368.1"/>
    <property type="molecule type" value="Genomic_DNA"/>
</dbReference>
<dbReference type="RefSeq" id="WP_107007496.1">
    <property type="nucleotide sequence ID" value="NZ_JBHRSF010000008.1"/>
</dbReference>
<feature type="domain" description="Multidrug resistance protein MdtA-like alpha-helical hairpin" evidence="5">
    <location>
        <begin position="129"/>
        <end position="209"/>
    </location>
</feature>
<dbReference type="Gene3D" id="2.40.50.100">
    <property type="match status" value="1"/>
</dbReference>
<dbReference type="Gene3D" id="2.40.420.20">
    <property type="match status" value="1"/>
</dbReference>
<dbReference type="NCBIfam" id="TIGR01730">
    <property type="entry name" value="RND_mfp"/>
    <property type="match status" value="1"/>
</dbReference>
<keyword evidence="4" id="KW-0732">Signal</keyword>
<reference evidence="10 11" key="2">
    <citation type="submission" date="2018-08" db="EMBL/GenBank/DDBJ databases">
        <title>The draft genome of Acinetobacter sichuanensis strain WCHAc060041.</title>
        <authorList>
            <person name="Qin J."/>
            <person name="Feng Y."/>
            <person name="Zong Z."/>
        </authorList>
    </citation>
    <scope>NUCLEOTIDE SEQUENCE [LARGE SCALE GENOMIC DNA]</scope>
    <source>
        <strain evidence="10 11">WCHAc060041</strain>
    </source>
</reference>
<dbReference type="PROSITE" id="PS51257">
    <property type="entry name" value="PROKAR_LIPOPROTEIN"/>
    <property type="match status" value="1"/>
</dbReference>
<comment type="subcellular location">
    <subcellularLocation>
        <location evidence="1">Cell inner membrane</location>
        <topology evidence="1">Lipid-anchor</topology>
    </subcellularLocation>
</comment>
<feature type="domain" description="Multidrug resistance protein MdtA-like beta-barrel" evidence="7">
    <location>
        <begin position="246"/>
        <end position="333"/>
    </location>
</feature>
<reference evidence="9" key="1">
    <citation type="journal article" date="2014" name="Int. J. Syst. Evol. Microbiol.">
        <title>Complete genome of a new Firmicutes species belonging to the dominant human colonic microbiota ('Ruminococcus bicirculans') reveals two chromosomes and a selective capacity to utilize plant glucans.</title>
        <authorList>
            <consortium name="NISC Comparative Sequencing Program"/>
            <person name="Wegmann U."/>
            <person name="Louis P."/>
            <person name="Goesmann A."/>
            <person name="Henrissat B."/>
            <person name="Duncan S.H."/>
            <person name="Flint H.J."/>
        </authorList>
    </citation>
    <scope>NUCLEOTIDE SEQUENCE</scope>
    <source>
        <strain evidence="9">KCTC 62575</strain>
    </source>
</reference>
<evidence type="ECO:0000256" key="2">
    <source>
        <dbReference type="ARBA" id="ARBA00009477"/>
    </source>
</evidence>
<dbReference type="AlphaFoldDB" id="A0A371YSB4"/>
<evidence type="ECO:0000256" key="4">
    <source>
        <dbReference type="SAM" id="SignalP"/>
    </source>
</evidence>
<comment type="similarity">
    <text evidence="2">Belongs to the membrane fusion protein (MFP) (TC 8.A.1) family.</text>
</comment>
<evidence type="ECO:0000259" key="5">
    <source>
        <dbReference type="Pfam" id="PF25876"/>
    </source>
</evidence>
<dbReference type="GO" id="GO:0046677">
    <property type="term" value="P:response to antibiotic"/>
    <property type="evidence" value="ECO:0007669"/>
    <property type="project" value="TreeGrafter"/>
</dbReference>
<proteinExistence type="inferred from homology"/>
<keyword evidence="12" id="KW-1185">Reference proteome</keyword>
<evidence type="ECO:0000256" key="3">
    <source>
        <dbReference type="SAM" id="MobiDB-lite"/>
    </source>
</evidence>
<organism evidence="10 11">
    <name type="scientific">Acinetobacter sichuanensis</name>
    <dbReference type="NCBI Taxonomy" id="2136183"/>
    <lineage>
        <taxon>Bacteria</taxon>
        <taxon>Pseudomonadati</taxon>
        <taxon>Pseudomonadota</taxon>
        <taxon>Gammaproteobacteria</taxon>
        <taxon>Moraxellales</taxon>
        <taxon>Moraxellaceae</taxon>
        <taxon>Acinetobacter</taxon>
    </lineage>
</organism>
<gene>
    <name evidence="9" type="ORF">ACFODO_05645</name>
    <name evidence="10" type="ORF">C9E89_006780</name>
</gene>
<feature type="compositionally biased region" description="Polar residues" evidence="3">
    <location>
        <begin position="437"/>
        <end position="451"/>
    </location>
</feature>
<dbReference type="FunFam" id="2.40.420.20:FF:000001">
    <property type="entry name" value="Efflux RND transporter periplasmic adaptor subunit"/>
    <property type="match status" value="1"/>
</dbReference>
<dbReference type="Gene3D" id="1.10.287.470">
    <property type="entry name" value="Helix hairpin bin"/>
    <property type="match status" value="1"/>
</dbReference>
<reference evidence="9" key="4">
    <citation type="submission" date="2024-09" db="EMBL/GenBank/DDBJ databases">
        <authorList>
            <person name="Sun Q."/>
            <person name="Mori K."/>
        </authorList>
    </citation>
    <scope>NUCLEOTIDE SEQUENCE</scope>
    <source>
        <strain evidence="9">KCTC 62575</strain>
    </source>
</reference>
<feature type="signal peptide" evidence="4">
    <location>
        <begin position="1"/>
        <end position="21"/>
    </location>
</feature>
<dbReference type="SUPFAM" id="SSF111369">
    <property type="entry name" value="HlyD-like secretion proteins"/>
    <property type="match status" value="2"/>
</dbReference>
<dbReference type="Proteomes" id="UP000240957">
    <property type="component" value="Unassembled WGS sequence"/>
</dbReference>
<dbReference type="GO" id="GO:0005886">
    <property type="term" value="C:plasma membrane"/>
    <property type="evidence" value="ECO:0007669"/>
    <property type="project" value="UniProtKB-SubCell"/>
</dbReference>